<proteinExistence type="predicted"/>
<reference evidence="1" key="2">
    <citation type="submission" date="2020-02" db="EMBL/GenBank/DDBJ databases">
        <title>Using affinity propagation clustering for identifying bacterial clades and subclades with whole-genome sequences of Francisella tularensis.</title>
        <authorList>
            <person name="Homeier-Bachmann T."/>
            <person name="Abdel-Glil M.Y."/>
            <person name="Hackbart A."/>
            <person name="Hotzel H."/>
            <person name="Tomaso H."/>
        </authorList>
    </citation>
    <scope>NUCLEOTIDE SEQUENCE</scope>
    <source>
        <strain evidence="1">15T0085</strain>
    </source>
</reference>
<evidence type="ECO:0000313" key="1">
    <source>
        <dbReference type="EMBL" id="NDS68580.1"/>
    </source>
</evidence>
<dbReference type="Pfam" id="PF13580">
    <property type="entry name" value="SIS_2"/>
    <property type="match status" value="1"/>
</dbReference>
<dbReference type="HOGENOM" id="CLU_080999_3_1_6"/>
<dbReference type="EMBL" id="JAAGJP010000036">
    <property type="protein sequence ID" value="NDS68580.1"/>
    <property type="molecule type" value="Genomic_DNA"/>
</dbReference>
<dbReference type="InterPro" id="IPR050099">
    <property type="entry name" value="SIS_GmhA/DiaA_subfam"/>
</dbReference>
<dbReference type="InterPro" id="IPR035461">
    <property type="entry name" value="GmhA/DiaA"/>
</dbReference>
<dbReference type="SUPFAM" id="SSF53697">
    <property type="entry name" value="SIS domain"/>
    <property type="match status" value="1"/>
</dbReference>
<dbReference type="KEGG" id="ftv:CH67_324"/>
<reference evidence="1" key="1">
    <citation type="submission" date="2019-08" db="EMBL/GenBank/DDBJ databases">
        <authorList>
            <person name="Busch A."/>
        </authorList>
    </citation>
    <scope>NUCLEOTIDE SEQUENCE</scope>
    <source>
        <strain evidence="1">15T0085</strain>
    </source>
</reference>
<organism evidence="1">
    <name type="scientific">Francisella tularensis subsp. holarctica</name>
    <dbReference type="NCBI Taxonomy" id="119857"/>
    <lineage>
        <taxon>Bacteria</taxon>
        <taxon>Pseudomonadati</taxon>
        <taxon>Pseudomonadota</taxon>
        <taxon>Gammaproteobacteria</taxon>
        <taxon>Thiotrichales</taxon>
        <taxon>Francisellaceae</taxon>
        <taxon>Francisella</taxon>
    </lineage>
</organism>
<dbReference type="Gene3D" id="3.40.50.10490">
    <property type="entry name" value="Glucose-6-phosphate isomerase like protein, domain 1"/>
    <property type="match status" value="1"/>
</dbReference>
<dbReference type="InterPro" id="IPR046348">
    <property type="entry name" value="SIS_dom_sf"/>
</dbReference>
<dbReference type="KEGG" id="ftz:CH68_61"/>
<dbReference type="PANTHER" id="PTHR30390">
    <property type="entry name" value="SEDOHEPTULOSE 7-PHOSPHATE ISOMERASE / DNAA INITIATOR-ASSOCIATING FACTOR FOR REPLICATION INITIATION"/>
    <property type="match status" value="1"/>
</dbReference>
<comment type="caution">
    <text evidence="1">The sequence shown here is derived from an EMBL/GenBank/DDBJ whole genome shotgun (WGS) entry which is preliminary data.</text>
</comment>
<dbReference type="CDD" id="cd05006">
    <property type="entry name" value="SIS_GmhA"/>
    <property type="match status" value="1"/>
</dbReference>
<dbReference type="PROSITE" id="PS51464">
    <property type="entry name" value="SIS"/>
    <property type="match status" value="1"/>
</dbReference>
<dbReference type="GO" id="GO:1901135">
    <property type="term" value="P:carbohydrate derivative metabolic process"/>
    <property type="evidence" value="ECO:0007669"/>
    <property type="project" value="InterPro"/>
</dbReference>
<protein>
    <submittedName>
        <fullName evidence="1">SIS domain-containing protein</fullName>
    </submittedName>
</protein>
<dbReference type="AlphaFoldDB" id="A0A0B3WKT3"/>
<dbReference type="InterPro" id="IPR001347">
    <property type="entry name" value="SIS_dom"/>
</dbReference>
<dbReference type="KEGG" id="ftc:DA46_669"/>
<gene>
    <name evidence="1" type="ORF">FWI86_05930</name>
</gene>
<name>A0A0B3WKT3_FRATU</name>
<sequence length="198" mass="21034">MTSLDKINSYFESSIQAKIETANALPPAIAQAAKAMVSCLENGGKVLVCGNGSSGVIAQHFTSKLLNHFEMERPPLPAIALTGDVATITAVGNHYGFSQIFAKQVAALGNEDDILLVITTSGDSENILSAVEEAHDLEMKVIALTGGSGGALQNMYNTDDIELRVPSDNIANIQENHFLIVNCLCDIIDQKLFAGLED</sequence>
<dbReference type="eggNOG" id="COG0279">
    <property type="taxonomic scope" value="Bacteria"/>
</dbReference>
<dbReference type="RefSeq" id="WP_003014015.1">
    <property type="nucleotide sequence ID" value="NZ_CP009693.1"/>
</dbReference>
<accession>A0A0B3WKT3</accession>
<dbReference type="GO" id="GO:0097367">
    <property type="term" value="F:carbohydrate derivative binding"/>
    <property type="evidence" value="ECO:0007669"/>
    <property type="project" value="InterPro"/>
</dbReference>
<dbReference type="PANTHER" id="PTHR30390:SF6">
    <property type="entry name" value="DNAA INITIATOR-ASSOCIATING PROTEIN DIAA"/>
    <property type="match status" value="1"/>
</dbReference>
<dbReference type="OMA" id="EMHILMI"/>